<organism evidence="3 4">
    <name type="scientific">Hallella faecis</name>
    <dbReference type="NCBI Taxonomy" id="2841596"/>
    <lineage>
        <taxon>Bacteria</taxon>
        <taxon>Pseudomonadati</taxon>
        <taxon>Bacteroidota</taxon>
        <taxon>Bacteroidia</taxon>
        <taxon>Bacteroidales</taxon>
        <taxon>Prevotellaceae</taxon>
        <taxon>Hallella</taxon>
    </lineage>
</organism>
<gene>
    <name evidence="3" type="ORF">AAAT34_11855</name>
</gene>
<evidence type="ECO:0000313" key="3">
    <source>
        <dbReference type="EMBL" id="MEQ2487730.1"/>
    </source>
</evidence>
<dbReference type="RefSeq" id="WP_215760807.1">
    <property type="nucleotide sequence ID" value="NZ_JAHKBE010000076.1"/>
</dbReference>
<dbReference type="InterPro" id="IPR037103">
    <property type="entry name" value="Tubulin/FtsZ-like_C"/>
</dbReference>
<dbReference type="EMBL" id="JBBNFP010000073">
    <property type="protein sequence ID" value="MEQ2487730.1"/>
    <property type="molecule type" value="Genomic_DNA"/>
</dbReference>
<accession>A0ABV1FTI4</accession>
<dbReference type="Gene3D" id="3.30.1330.20">
    <property type="entry name" value="Tubulin/FtsZ, C-terminal domain"/>
    <property type="match status" value="1"/>
</dbReference>
<evidence type="ECO:0000256" key="2">
    <source>
        <dbReference type="ARBA" id="ARBA00023134"/>
    </source>
</evidence>
<evidence type="ECO:0000313" key="4">
    <source>
        <dbReference type="Proteomes" id="UP001487296"/>
    </source>
</evidence>
<sequence length="131" mass="14712">MRTEKVNSLLAEIVSSQGFINIDQNDVDSFKANVSDIDAEKVSGKIEEIGVMLDNSISSIIERNDSKQVKGLLFVIRLPQDNCFMEKINDIHEVIDKLGEELECKWGLSTMEHIHGDHLELIVAIGFNNVK</sequence>
<protein>
    <submittedName>
        <fullName evidence="3">Uncharacterized protein</fullName>
    </submittedName>
</protein>
<name>A0ABV1FTI4_9BACT</name>
<keyword evidence="4" id="KW-1185">Reference proteome</keyword>
<dbReference type="Proteomes" id="UP001487296">
    <property type="component" value="Unassembled WGS sequence"/>
</dbReference>
<keyword evidence="2" id="KW-0342">GTP-binding</keyword>
<keyword evidence="1" id="KW-0547">Nucleotide-binding</keyword>
<comment type="caution">
    <text evidence="3">The sequence shown here is derived from an EMBL/GenBank/DDBJ whole genome shotgun (WGS) entry which is preliminary data.</text>
</comment>
<reference evidence="3 4" key="1">
    <citation type="submission" date="2024-04" db="EMBL/GenBank/DDBJ databases">
        <title>Human intestinal bacterial collection.</title>
        <authorList>
            <person name="Pauvert C."/>
            <person name="Hitch T.C.A."/>
            <person name="Clavel T."/>
        </authorList>
    </citation>
    <scope>NUCLEOTIDE SEQUENCE [LARGE SCALE GENOMIC DNA]</scope>
    <source>
        <strain evidence="3 4">CLA-AA-H145</strain>
    </source>
</reference>
<evidence type="ECO:0000256" key="1">
    <source>
        <dbReference type="ARBA" id="ARBA00022741"/>
    </source>
</evidence>
<proteinExistence type="predicted"/>